<proteinExistence type="predicted"/>
<evidence type="ECO:0000313" key="3">
    <source>
        <dbReference type="Proteomes" id="UP000297649"/>
    </source>
</evidence>
<evidence type="ECO:0000256" key="1">
    <source>
        <dbReference type="SAM" id="MobiDB-lite"/>
    </source>
</evidence>
<organism evidence="2 3">
    <name type="scientific">Leptospira bandrabouensis</name>
    <dbReference type="NCBI Taxonomy" id="2484903"/>
    <lineage>
        <taxon>Bacteria</taxon>
        <taxon>Pseudomonadati</taxon>
        <taxon>Spirochaetota</taxon>
        <taxon>Spirochaetia</taxon>
        <taxon>Leptospirales</taxon>
        <taxon>Leptospiraceae</taxon>
        <taxon>Leptospira</taxon>
    </lineage>
</organism>
<name>A0A6H3NU22_9LEPT</name>
<feature type="region of interest" description="Disordered" evidence="1">
    <location>
        <begin position="1"/>
        <end position="27"/>
    </location>
</feature>
<dbReference type="EMBL" id="RQHU01000014">
    <property type="protein sequence ID" value="TGN13461.1"/>
    <property type="molecule type" value="Genomic_DNA"/>
</dbReference>
<dbReference type="RefSeq" id="WP_167882459.1">
    <property type="nucleotide sequence ID" value="NZ_RQHU01000014.1"/>
</dbReference>
<dbReference type="Proteomes" id="UP000297649">
    <property type="component" value="Unassembled WGS sequence"/>
</dbReference>
<gene>
    <name evidence="2" type="ORF">EHR08_11405</name>
</gene>
<evidence type="ECO:0000313" key="2">
    <source>
        <dbReference type="EMBL" id="TGN13461.1"/>
    </source>
</evidence>
<dbReference type="AlphaFoldDB" id="A0A6H3NU22"/>
<feature type="compositionally biased region" description="Polar residues" evidence="1">
    <location>
        <begin position="1"/>
        <end position="14"/>
    </location>
</feature>
<comment type="caution">
    <text evidence="2">The sequence shown here is derived from an EMBL/GenBank/DDBJ whole genome shotgun (WGS) entry which is preliminary data.</text>
</comment>
<keyword evidence="3" id="KW-1185">Reference proteome</keyword>
<protein>
    <submittedName>
        <fullName evidence="2">Uncharacterized protein</fullName>
    </submittedName>
</protein>
<sequence>MSLPMQGTQDSTVETKQKAAKVVDASPNSELVKDPTAKFIESKPELARYSMAQVFREFLIKNHKKFNGLKTKEDYEKAFEEFWGVKK</sequence>
<reference evidence="2" key="1">
    <citation type="journal article" date="2019" name="PLoS Negl. Trop. Dis.">
        <title>Revisiting the worldwide diversity of Leptospira species in the environment.</title>
        <authorList>
            <person name="Vincent A.T."/>
            <person name="Schiettekatte O."/>
            <person name="Bourhy P."/>
            <person name="Veyrier F.J."/>
            <person name="Picardeau M."/>
        </authorList>
    </citation>
    <scope>NUCLEOTIDE SEQUENCE [LARGE SCALE GENOMIC DNA]</scope>
    <source>
        <strain evidence="2">201601109</strain>
    </source>
</reference>
<accession>A0A6H3NU22</accession>